<accession>A0A4C1T445</accession>
<name>A0A4C1T445_EUMVA</name>
<evidence type="ECO:0000313" key="2">
    <source>
        <dbReference type="Proteomes" id="UP000299102"/>
    </source>
</evidence>
<sequence length="152" mass="17450">MKNLSERFFDIAESHSNALVRSAASNEAQPYHLIRRPRNVLTISPEAFKVERRDSHVPSAPLVSSGRFREAVTAFPSNKQHCRPVILPVGILWLSAPHYPRTRARRRRREQGGNFCQLQDLYDVLQRHRDATDAPTTKFSPTAIPKFQTMFL</sequence>
<dbReference type="EMBL" id="BGZK01004491">
    <property type="protein sequence ID" value="GBP09293.1"/>
    <property type="molecule type" value="Genomic_DNA"/>
</dbReference>
<dbReference type="Proteomes" id="UP000299102">
    <property type="component" value="Unassembled WGS sequence"/>
</dbReference>
<comment type="caution">
    <text evidence="1">The sequence shown here is derived from an EMBL/GenBank/DDBJ whole genome shotgun (WGS) entry which is preliminary data.</text>
</comment>
<evidence type="ECO:0000313" key="1">
    <source>
        <dbReference type="EMBL" id="GBP09293.1"/>
    </source>
</evidence>
<keyword evidence="2" id="KW-1185">Reference proteome</keyword>
<dbReference type="OrthoDB" id="6818650at2759"/>
<protein>
    <submittedName>
        <fullName evidence="1">Uncharacterized protein</fullName>
    </submittedName>
</protein>
<reference evidence="1 2" key="1">
    <citation type="journal article" date="2019" name="Commun. Biol.">
        <title>The bagworm genome reveals a unique fibroin gene that provides high tensile strength.</title>
        <authorList>
            <person name="Kono N."/>
            <person name="Nakamura H."/>
            <person name="Ohtoshi R."/>
            <person name="Tomita M."/>
            <person name="Numata K."/>
            <person name="Arakawa K."/>
        </authorList>
    </citation>
    <scope>NUCLEOTIDE SEQUENCE [LARGE SCALE GENOMIC DNA]</scope>
</reference>
<gene>
    <name evidence="1" type="ORF">EVAR_74183_1</name>
</gene>
<organism evidence="1 2">
    <name type="scientific">Eumeta variegata</name>
    <name type="common">Bagworm moth</name>
    <name type="synonym">Eumeta japonica</name>
    <dbReference type="NCBI Taxonomy" id="151549"/>
    <lineage>
        <taxon>Eukaryota</taxon>
        <taxon>Metazoa</taxon>
        <taxon>Ecdysozoa</taxon>
        <taxon>Arthropoda</taxon>
        <taxon>Hexapoda</taxon>
        <taxon>Insecta</taxon>
        <taxon>Pterygota</taxon>
        <taxon>Neoptera</taxon>
        <taxon>Endopterygota</taxon>
        <taxon>Lepidoptera</taxon>
        <taxon>Glossata</taxon>
        <taxon>Ditrysia</taxon>
        <taxon>Tineoidea</taxon>
        <taxon>Psychidae</taxon>
        <taxon>Oiketicinae</taxon>
        <taxon>Eumeta</taxon>
    </lineage>
</organism>
<proteinExistence type="predicted"/>
<dbReference type="AlphaFoldDB" id="A0A4C1T445"/>